<evidence type="ECO:0000313" key="11">
    <source>
        <dbReference type="EMBL" id="SDG04490.1"/>
    </source>
</evidence>
<feature type="binding site" evidence="9">
    <location>
        <position position="76"/>
    </location>
    <ligand>
        <name>Mg(2+)</name>
        <dbReference type="ChEBI" id="CHEBI:18420"/>
        <label>1</label>
    </ligand>
</feature>
<feature type="binding site" evidence="9">
    <location>
        <position position="98"/>
    </location>
    <ligand>
        <name>Mg(2+)</name>
        <dbReference type="ChEBI" id="CHEBI:18420"/>
        <label>1</label>
    </ligand>
</feature>
<dbReference type="PANTHER" id="PTHR43028">
    <property type="entry name" value="3'(2'),5'-BISPHOSPHATE NUCLEOTIDASE 1"/>
    <property type="match status" value="1"/>
</dbReference>
<feature type="binding site" evidence="10">
    <location>
        <position position="222"/>
    </location>
    <ligand>
        <name>Mg(2+)</name>
        <dbReference type="ChEBI" id="CHEBI:18420"/>
        <label>1</label>
        <note>catalytic</note>
    </ligand>
</feature>
<evidence type="ECO:0000256" key="7">
    <source>
        <dbReference type="ARBA" id="ARBA00022842"/>
    </source>
</evidence>
<dbReference type="PRINTS" id="PR00377">
    <property type="entry name" value="IMPHPHTASES"/>
</dbReference>
<dbReference type="NCBIfam" id="TIGR01331">
    <property type="entry name" value="bisphos_cysQ"/>
    <property type="match status" value="1"/>
</dbReference>
<protein>
    <recommendedName>
        <fullName evidence="9">3'(2'),5'-bisphosphate nucleotidase CysQ</fullName>
        <ecNumber evidence="9">3.1.3.7</ecNumber>
    </recommendedName>
    <alternativeName>
        <fullName evidence="9">3'(2'),5-bisphosphonucleoside 3'(2')-phosphohydrolase</fullName>
    </alternativeName>
    <alternativeName>
        <fullName evidence="9">3'-phosphoadenosine 5'-phosphate phosphatase</fullName>
        <shortName evidence="9">PAP phosphatase</shortName>
    </alternativeName>
</protein>
<dbReference type="GO" id="GO:0000287">
    <property type="term" value="F:magnesium ion binding"/>
    <property type="evidence" value="ECO:0007669"/>
    <property type="project" value="UniProtKB-UniRule"/>
</dbReference>
<keyword evidence="3 9" id="KW-1003">Cell membrane</keyword>
<feature type="binding site" evidence="9">
    <location>
        <position position="222"/>
    </location>
    <ligand>
        <name>Mg(2+)</name>
        <dbReference type="ChEBI" id="CHEBI:18420"/>
        <label>2</label>
    </ligand>
</feature>
<accession>A0A8G2BJZ5</accession>
<evidence type="ECO:0000256" key="9">
    <source>
        <dbReference type="HAMAP-Rule" id="MF_02095"/>
    </source>
</evidence>
<feature type="binding site" evidence="9">
    <location>
        <begin position="98"/>
        <end position="101"/>
    </location>
    <ligand>
        <name>substrate</name>
    </ligand>
</feature>
<feature type="binding site" evidence="9">
    <location>
        <position position="96"/>
    </location>
    <ligand>
        <name>Mg(2+)</name>
        <dbReference type="ChEBI" id="CHEBI:18420"/>
        <label>2</label>
    </ligand>
</feature>
<keyword evidence="6 9" id="KW-0378">Hydrolase</keyword>
<dbReference type="GO" id="GO:0008441">
    <property type="term" value="F:3'(2'),5'-bisphosphate nucleotidase activity"/>
    <property type="evidence" value="ECO:0007669"/>
    <property type="project" value="UniProtKB-UniRule"/>
</dbReference>
<dbReference type="GO" id="GO:0046854">
    <property type="term" value="P:phosphatidylinositol phosphate biosynthetic process"/>
    <property type="evidence" value="ECO:0007669"/>
    <property type="project" value="InterPro"/>
</dbReference>
<evidence type="ECO:0000256" key="10">
    <source>
        <dbReference type="PIRSR" id="PIRSR600760-2"/>
    </source>
</evidence>
<gene>
    <name evidence="9" type="primary">cysQ</name>
    <name evidence="11" type="ORF">SAMN05660686_03185</name>
</gene>
<keyword evidence="5 9" id="KW-0479">Metal-binding</keyword>
<dbReference type="RefSeq" id="WP_093151695.1">
    <property type="nucleotide sequence ID" value="NZ_FNBW01000009.1"/>
</dbReference>
<keyword evidence="8 9" id="KW-0472">Membrane</keyword>
<feature type="binding site" evidence="9">
    <location>
        <position position="222"/>
    </location>
    <ligand>
        <name>substrate</name>
    </ligand>
</feature>
<evidence type="ECO:0000256" key="4">
    <source>
        <dbReference type="ARBA" id="ARBA00022519"/>
    </source>
</evidence>
<evidence type="ECO:0000256" key="6">
    <source>
        <dbReference type="ARBA" id="ARBA00022801"/>
    </source>
</evidence>
<sequence>MPSVTAVDPEDRIALLDAIAVLTREAGKIILPYYRSDTAVIDKMDGSPVTAADRAADAHIVPVLQALTPGIPVVAEESVEAGDIPDVSGGRFWLVDPLDGTKEFINKSTDFTVNIGLIWDGVPVLGALHTPVDGMVWGGVLGQGAWEEAEDGTRTAISVRKPGPDGLTIVASRSHRNPELEAYIGTMDVKESVSRGSALKFCLVARGDADLYPRTGPTMEWDTAAGHAVLLAAGGSMTKFDGTPFDYGKPAFRNGHFIARGG</sequence>
<evidence type="ECO:0000313" key="12">
    <source>
        <dbReference type="Proteomes" id="UP000198615"/>
    </source>
</evidence>
<dbReference type="OrthoDB" id="9785695at2"/>
<dbReference type="InterPro" id="IPR020583">
    <property type="entry name" value="Inositol_monoP_metal-BS"/>
</dbReference>
<dbReference type="GO" id="GO:0050427">
    <property type="term" value="P:3'-phosphoadenosine 5'-phosphosulfate metabolic process"/>
    <property type="evidence" value="ECO:0007669"/>
    <property type="project" value="TreeGrafter"/>
</dbReference>
<proteinExistence type="inferred from homology"/>
<evidence type="ECO:0000256" key="8">
    <source>
        <dbReference type="ARBA" id="ARBA00023136"/>
    </source>
</evidence>
<dbReference type="PROSITE" id="PS00629">
    <property type="entry name" value="IMP_1"/>
    <property type="match status" value="1"/>
</dbReference>
<feature type="binding site" evidence="10">
    <location>
        <position position="99"/>
    </location>
    <ligand>
        <name>Mg(2+)</name>
        <dbReference type="ChEBI" id="CHEBI:18420"/>
        <label>1</label>
        <note>catalytic</note>
    </ligand>
</feature>
<organism evidence="11 12">
    <name type="scientific">Thalassobaculum litoreum DSM 18839</name>
    <dbReference type="NCBI Taxonomy" id="1123362"/>
    <lineage>
        <taxon>Bacteria</taxon>
        <taxon>Pseudomonadati</taxon>
        <taxon>Pseudomonadota</taxon>
        <taxon>Alphaproteobacteria</taxon>
        <taxon>Rhodospirillales</taxon>
        <taxon>Thalassobaculaceae</taxon>
        <taxon>Thalassobaculum</taxon>
    </lineage>
</organism>
<feature type="binding site" evidence="9">
    <location>
        <position position="76"/>
    </location>
    <ligand>
        <name>substrate</name>
    </ligand>
</feature>
<keyword evidence="7 9" id="KW-0460">Magnesium</keyword>
<comment type="similarity">
    <text evidence="2 9">Belongs to the inositol monophosphatase superfamily. CysQ family.</text>
</comment>
<dbReference type="Proteomes" id="UP000198615">
    <property type="component" value="Unassembled WGS sequence"/>
</dbReference>
<evidence type="ECO:0000256" key="3">
    <source>
        <dbReference type="ARBA" id="ARBA00022475"/>
    </source>
</evidence>
<feature type="binding site" evidence="10">
    <location>
        <position position="96"/>
    </location>
    <ligand>
        <name>Mg(2+)</name>
        <dbReference type="ChEBI" id="CHEBI:18420"/>
        <label>1</label>
        <note>catalytic</note>
    </ligand>
</feature>
<dbReference type="GO" id="GO:0005886">
    <property type="term" value="C:plasma membrane"/>
    <property type="evidence" value="ECO:0007669"/>
    <property type="project" value="UniProtKB-SubCell"/>
</dbReference>
<evidence type="ECO:0000256" key="1">
    <source>
        <dbReference type="ARBA" id="ARBA00001625"/>
    </source>
</evidence>
<dbReference type="Pfam" id="PF00459">
    <property type="entry name" value="Inositol_P"/>
    <property type="match status" value="1"/>
</dbReference>
<dbReference type="Gene3D" id="3.30.540.10">
    <property type="entry name" value="Fructose-1,6-Bisphosphatase, subunit A, domain 1"/>
    <property type="match status" value="1"/>
</dbReference>
<dbReference type="InterPro" id="IPR050725">
    <property type="entry name" value="CysQ/Inositol_MonoPase"/>
</dbReference>
<dbReference type="InterPro" id="IPR020550">
    <property type="entry name" value="Inositol_monophosphatase_CS"/>
</dbReference>
<keyword evidence="4 9" id="KW-0997">Cell inner membrane</keyword>
<comment type="subcellular location">
    <subcellularLocation>
        <location evidence="9">Cell inner membrane</location>
        <topology evidence="9">Peripheral membrane protein</topology>
        <orientation evidence="9">Cytoplasmic side</orientation>
    </subcellularLocation>
</comment>
<dbReference type="SUPFAM" id="SSF56655">
    <property type="entry name" value="Carbohydrate phosphatase"/>
    <property type="match status" value="1"/>
</dbReference>
<comment type="catalytic activity">
    <reaction evidence="1 9">
        <text>adenosine 3',5'-bisphosphate + H2O = AMP + phosphate</text>
        <dbReference type="Rhea" id="RHEA:10040"/>
        <dbReference type="ChEBI" id="CHEBI:15377"/>
        <dbReference type="ChEBI" id="CHEBI:43474"/>
        <dbReference type="ChEBI" id="CHEBI:58343"/>
        <dbReference type="ChEBI" id="CHEBI:456215"/>
        <dbReference type="EC" id="3.1.3.7"/>
    </reaction>
</comment>
<reference evidence="11 12" key="1">
    <citation type="submission" date="2016-10" db="EMBL/GenBank/DDBJ databases">
        <authorList>
            <person name="Varghese N."/>
            <person name="Submissions S."/>
        </authorList>
    </citation>
    <scope>NUCLEOTIDE SEQUENCE [LARGE SCALE GENOMIC DNA]</scope>
    <source>
        <strain evidence="11 12">DSM 18839</strain>
    </source>
</reference>
<dbReference type="CDD" id="cd01638">
    <property type="entry name" value="CysQ"/>
    <property type="match status" value="1"/>
</dbReference>
<dbReference type="EC" id="3.1.3.7" evidence="9"/>
<dbReference type="HAMAP" id="MF_02095">
    <property type="entry name" value="CysQ"/>
    <property type="match status" value="1"/>
</dbReference>
<dbReference type="AlphaFoldDB" id="A0A8G2BJZ5"/>
<feature type="binding site" evidence="10">
    <location>
        <position position="98"/>
    </location>
    <ligand>
        <name>Mg(2+)</name>
        <dbReference type="ChEBI" id="CHEBI:18420"/>
        <label>1</label>
        <note>catalytic</note>
    </ligand>
</feature>
<dbReference type="GO" id="GO:0000103">
    <property type="term" value="P:sulfate assimilation"/>
    <property type="evidence" value="ECO:0007669"/>
    <property type="project" value="TreeGrafter"/>
</dbReference>
<feature type="binding site" evidence="10">
    <location>
        <position position="76"/>
    </location>
    <ligand>
        <name>Mg(2+)</name>
        <dbReference type="ChEBI" id="CHEBI:18420"/>
        <label>1</label>
        <note>catalytic</note>
    </ligand>
</feature>
<comment type="caution">
    <text evidence="11">The sequence shown here is derived from an EMBL/GenBank/DDBJ whole genome shotgun (WGS) entry which is preliminary data.</text>
</comment>
<keyword evidence="12" id="KW-1185">Reference proteome</keyword>
<evidence type="ECO:0000256" key="5">
    <source>
        <dbReference type="ARBA" id="ARBA00022723"/>
    </source>
</evidence>
<dbReference type="Gene3D" id="3.40.190.80">
    <property type="match status" value="1"/>
</dbReference>
<dbReference type="InterPro" id="IPR000760">
    <property type="entry name" value="Inositol_monophosphatase-like"/>
</dbReference>
<comment type="cofactor">
    <cofactor evidence="9 10">
        <name>Mg(2+)</name>
        <dbReference type="ChEBI" id="CHEBI:18420"/>
    </cofactor>
</comment>
<comment type="function">
    <text evidence="9">Converts adenosine-3',5'-bisphosphate (PAP) to AMP.</text>
</comment>
<evidence type="ECO:0000256" key="2">
    <source>
        <dbReference type="ARBA" id="ARBA00005289"/>
    </source>
</evidence>
<feature type="binding site" evidence="9">
    <location>
        <position position="96"/>
    </location>
    <ligand>
        <name>Mg(2+)</name>
        <dbReference type="ChEBI" id="CHEBI:18420"/>
        <label>1</label>
    </ligand>
</feature>
<dbReference type="InterPro" id="IPR006240">
    <property type="entry name" value="CysQ"/>
</dbReference>
<dbReference type="PROSITE" id="PS00630">
    <property type="entry name" value="IMP_2"/>
    <property type="match status" value="1"/>
</dbReference>
<feature type="binding site" evidence="9">
    <location>
        <position position="99"/>
    </location>
    <ligand>
        <name>Mg(2+)</name>
        <dbReference type="ChEBI" id="CHEBI:18420"/>
        <label>2</label>
    </ligand>
</feature>
<dbReference type="EMBL" id="FNBW01000009">
    <property type="protein sequence ID" value="SDG04490.1"/>
    <property type="molecule type" value="Genomic_DNA"/>
</dbReference>
<name>A0A8G2BJZ5_9PROT</name>
<dbReference type="PANTHER" id="PTHR43028:SF5">
    <property type="entry name" value="3'(2'),5'-BISPHOSPHATE NUCLEOTIDASE 1"/>
    <property type="match status" value="1"/>
</dbReference>